<accession>A0A2S1GMV4</accession>
<evidence type="ECO:0000313" key="2">
    <source>
        <dbReference type="Proteomes" id="UP000247252"/>
    </source>
</evidence>
<reference evidence="1 2" key="1">
    <citation type="submission" date="2018-03" db="EMBL/GenBank/DDBJ databases">
        <title>Phage therapy in agriculture - a green tech approach to combat plant pathogenic bacteria.</title>
        <authorList>
            <person name="Carstens A.B."/>
            <person name="Djurhuus A.M."/>
            <person name="Hansen L.H."/>
        </authorList>
    </citation>
    <scope>NUCLEOTIDE SEQUENCE [LARGE SCALE GENOMIC DNA]</scope>
</reference>
<dbReference type="GeneID" id="54991140"/>
<dbReference type="KEGG" id="vg:54991140"/>
<dbReference type="RefSeq" id="YP_009800639.1">
    <property type="nucleotide sequence ID" value="NC_047956.1"/>
</dbReference>
<name>A0A2S1GMV4_9CAUD</name>
<evidence type="ECO:0000313" key="1">
    <source>
        <dbReference type="EMBL" id="AWD90721.1"/>
    </source>
</evidence>
<dbReference type="EMBL" id="MH113814">
    <property type="protein sequence ID" value="AWD90721.1"/>
    <property type="molecule type" value="Genomic_DNA"/>
</dbReference>
<protein>
    <submittedName>
        <fullName evidence="1">Uncharacterized protein</fullName>
    </submittedName>
</protein>
<organism evidence="1 2">
    <name type="scientific">Pseudomonas phage Achelous</name>
    <dbReference type="NCBI Taxonomy" id="2163982"/>
    <lineage>
        <taxon>Viruses</taxon>
        <taxon>Duplodnaviria</taxon>
        <taxon>Heunggongvirae</taxon>
        <taxon>Uroviricota</taxon>
        <taxon>Caudoviricetes</taxon>
        <taxon>Autographivirales</taxon>
        <taxon>Autosignataviridae</taxon>
        <taxon>Colwellvirinae</taxon>
        <taxon>Nerthusvirus</taxon>
        <taxon>Nerthusvirus achelous</taxon>
        <taxon>Uliginvirus achelous</taxon>
    </lineage>
</organism>
<proteinExistence type="predicted"/>
<keyword evidence="2" id="KW-1185">Reference proteome</keyword>
<sequence>MAQAPVTGQYPSEKNTPALTLPFSKSVKGVPITKANLDDPAHPINIQNISGKTRGATILLDDDTVYWATGHLSSSPWKALGAGGGGAGTVQSVNGIEPDEDGNVVVPVGVKTINGVAPDADGNLALQGELKVKNVAGQTYTLLEADRNTMLVFDFDGIVTVTLPDAITATVNPAKVYSAINKQGALTFAGTSVYGGTDVPRGRVAGVVRIAGGWVITGAI</sequence>
<dbReference type="Proteomes" id="UP000247252">
    <property type="component" value="Segment"/>
</dbReference>